<sequence>MKFYRGDKSKDFTIENKLSRYNLPCLFFSNSIELAKKYQDYFNGYLYDCEIFNISKTIDFDNKITYSSEFRNLILKLALENHQSVLIKNCIDYPSDVSNMVCADILVVFDFDIIKNLKLIHSD</sequence>
<proteinExistence type="predicted"/>
<dbReference type="EMBL" id="RHPO01000002">
    <property type="protein sequence ID" value="RRT94172.1"/>
    <property type="molecule type" value="Genomic_DNA"/>
</dbReference>
<comment type="caution">
    <text evidence="1">The sequence shown here is derived from an EMBL/GenBank/DDBJ whole genome shotgun (WGS) entry which is preliminary data.</text>
</comment>
<evidence type="ECO:0000313" key="2">
    <source>
        <dbReference type="Proteomes" id="UP000267844"/>
    </source>
</evidence>
<dbReference type="Proteomes" id="UP000267844">
    <property type="component" value="Unassembled WGS sequence"/>
</dbReference>
<evidence type="ECO:0000313" key="1">
    <source>
        <dbReference type="EMBL" id="RRT94172.1"/>
    </source>
</evidence>
<dbReference type="RefSeq" id="WP_125348967.1">
    <property type="nucleotide sequence ID" value="NZ_RHPN01000002.1"/>
</dbReference>
<organism evidence="1 2">
    <name type="scientific">Empedobacter falsenii</name>
    <dbReference type="NCBI Taxonomy" id="343874"/>
    <lineage>
        <taxon>Bacteria</taxon>
        <taxon>Pseudomonadati</taxon>
        <taxon>Bacteroidota</taxon>
        <taxon>Flavobacteriia</taxon>
        <taxon>Flavobacteriales</taxon>
        <taxon>Weeksellaceae</taxon>
        <taxon>Empedobacter</taxon>
    </lineage>
</organism>
<dbReference type="AlphaFoldDB" id="A0A3R8TYP4"/>
<gene>
    <name evidence="1" type="ORF">EGI89_02055</name>
</gene>
<reference evidence="1 2" key="1">
    <citation type="submission" date="2018-10" db="EMBL/GenBank/DDBJ databases">
        <title>Transmission dynamics of multidrug resistant bacteria on intensive care unit surfaces.</title>
        <authorList>
            <person name="D'Souza A.W."/>
            <person name="Potter R.F."/>
            <person name="Wallace M."/>
            <person name="Shupe A."/>
            <person name="Patel S."/>
            <person name="Sun S."/>
            <person name="Gul D."/>
            <person name="Kwon J.H."/>
            <person name="Andleeb S."/>
            <person name="Burnham C.-A.D."/>
            <person name="Dantas G."/>
        </authorList>
    </citation>
    <scope>NUCLEOTIDE SEQUENCE [LARGE SCALE GENOMIC DNA]</scope>
    <source>
        <strain evidence="1 2">WF_348</strain>
    </source>
</reference>
<protein>
    <submittedName>
        <fullName evidence="1">Uncharacterized protein</fullName>
    </submittedName>
</protein>
<name>A0A3R8TYP4_9FLAO</name>
<accession>A0A3R8TYP4</accession>